<dbReference type="Gene3D" id="1.10.10.10">
    <property type="entry name" value="Winged helix-like DNA-binding domain superfamily/Winged helix DNA-binding domain"/>
    <property type="match status" value="1"/>
</dbReference>
<accession>A0A1X7BNA4</accession>
<dbReference type="SUPFAM" id="SSF46785">
    <property type="entry name" value="Winged helix' DNA-binding domain"/>
    <property type="match status" value="1"/>
</dbReference>
<dbReference type="InterPro" id="IPR036388">
    <property type="entry name" value="WH-like_DNA-bd_sf"/>
</dbReference>
<dbReference type="OrthoDB" id="9815174at2"/>
<organism evidence="6 7">
    <name type="scientific">Roseovarius aestuarii</name>
    <dbReference type="NCBI Taxonomy" id="475083"/>
    <lineage>
        <taxon>Bacteria</taxon>
        <taxon>Pseudomonadati</taxon>
        <taxon>Pseudomonadota</taxon>
        <taxon>Alphaproteobacteria</taxon>
        <taxon>Rhodobacterales</taxon>
        <taxon>Roseobacteraceae</taxon>
        <taxon>Roseovarius</taxon>
    </lineage>
</organism>
<dbReference type="Proteomes" id="UP000193224">
    <property type="component" value="Unassembled WGS sequence"/>
</dbReference>
<protein>
    <submittedName>
        <fullName evidence="6">HTH-type transcriptional regulator GltC</fullName>
    </submittedName>
</protein>
<keyword evidence="7" id="KW-1185">Reference proteome</keyword>
<evidence type="ECO:0000256" key="2">
    <source>
        <dbReference type="ARBA" id="ARBA00023015"/>
    </source>
</evidence>
<dbReference type="Pfam" id="PF00126">
    <property type="entry name" value="HTH_1"/>
    <property type="match status" value="1"/>
</dbReference>
<evidence type="ECO:0000256" key="1">
    <source>
        <dbReference type="ARBA" id="ARBA00009437"/>
    </source>
</evidence>
<name>A0A1X7BNA4_9RHOB</name>
<evidence type="ECO:0000313" key="6">
    <source>
        <dbReference type="EMBL" id="SMC11107.1"/>
    </source>
</evidence>
<dbReference type="FunFam" id="1.10.10.10:FF:000001">
    <property type="entry name" value="LysR family transcriptional regulator"/>
    <property type="match status" value="1"/>
</dbReference>
<dbReference type="GO" id="GO:0003700">
    <property type="term" value="F:DNA-binding transcription factor activity"/>
    <property type="evidence" value="ECO:0007669"/>
    <property type="project" value="InterPro"/>
</dbReference>
<evidence type="ECO:0000313" key="7">
    <source>
        <dbReference type="Proteomes" id="UP000193224"/>
    </source>
</evidence>
<dbReference type="CDD" id="cd08414">
    <property type="entry name" value="PBP2_LTTR_aromatics_like"/>
    <property type="match status" value="1"/>
</dbReference>
<dbReference type="EMBL" id="FWXB01000002">
    <property type="protein sequence ID" value="SMC11107.1"/>
    <property type="molecule type" value="Genomic_DNA"/>
</dbReference>
<dbReference type="PRINTS" id="PR00039">
    <property type="entry name" value="HTHLYSR"/>
</dbReference>
<proteinExistence type="inferred from homology"/>
<reference evidence="6 7" key="1">
    <citation type="submission" date="2017-03" db="EMBL/GenBank/DDBJ databases">
        <authorList>
            <person name="Afonso C.L."/>
            <person name="Miller P.J."/>
            <person name="Scott M.A."/>
            <person name="Spackman E."/>
            <person name="Goraichik I."/>
            <person name="Dimitrov K.M."/>
            <person name="Suarez D.L."/>
            <person name="Swayne D.E."/>
        </authorList>
    </citation>
    <scope>NUCLEOTIDE SEQUENCE [LARGE SCALE GENOMIC DNA]</scope>
    <source>
        <strain evidence="6 7">CECT 7745</strain>
    </source>
</reference>
<dbReference type="GO" id="GO:0003677">
    <property type="term" value="F:DNA binding"/>
    <property type="evidence" value="ECO:0007669"/>
    <property type="project" value="UniProtKB-KW"/>
</dbReference>
<dbReference type="Pfam" id="PF03466">
    <property type="entry name" value="LysR_substrate"/>
    <property type="match status" value="1"/>
</dbReference>
<sequence>MKIGLRHIRYFIAVADELHFRRAAVQLGVAQPALSRAIQHLEQELEVVLFDRSNRNVRITDAGRRFLDGCKGIMNSVEHTIEDARRVHHGQIGNLRIGYTDMAIAGVLPTLLKAFQVQEPRIVLQPHHDVTSRQLQKLDEGVLDIGCVTGPINRSGFEQLPIQSEKLICVVYESHRLADRRSIHLEELAHEDFVHGPTKDWEHFYSYLIPLCRKSGFIPSIVQEAYNSAGILGLVACGMGVTVLTESSRKTLPNGLVPLELDGVTERLQTVALWKTDTMTGSKSLFIDYLCRKSREDGGVS</sequence>
<comment type="similarity">
    <text evidence="1">Belongs to the LysR transcriptional regulatory family.</text>
</comment>
<keyword evidence="2" id="KW-0805">Transcription regulation</keyword>
<dbReference type="RefSeq" id="WP_085799058.1">
    <property type="nucleotide sequence ID" value="NZ_FWXB01000002.1"/>
</dbReference>
<dbReference type="SUPFAM" id="SSF53850">
    <property type="entry name" value="Periplasmic binding protein-like II"/>
    <property type="match status" value="1"/>
</dbReference>
<dbReference type="PROSITE" id="PS50931">
    <property type="entry name" value="HTH_LYSR"/>
    <property type="match status" value="1"/>
</dbReference>
<keyword evidence="4" id="KW-0804">Transcription</keyword>
<dbReference type="AlphaFoldDB" id="A0A1X7BNA4"/>
<feature type="domain" description="HTH lysR-type" evidence="5">
    <location>
        <begin position="3"/>
        <end position="60"/>
    </location>
</feature>
<dbReference type="PANTHER" id="PTHR30346">
    <property type="entry name" value="TRANSCRIPTIONAL DUAL REGULATOR HCAR-RELATED"/>
    <property type="match status" value="1"/>
</dbReference>
<evidence type="ECO:0000256" key="4">
    <source>
        <dbReference type="ARBA" id="ARBA00023163"/>
    </source>
</evidence>
<dbReference type="GO" id="GO:0032993">
    <property type="term" value="C:protein-DNA complex"/>
    <property type="evidence" value="ECO:0007669"/>
    <property type="project" value="TreeGrafter"/>
</dbReference>
<keyword evidence="3" id="KW-0238">DNA-binding</keyword>
<dbReference type="Gene3D" id="3.40.190.10">
    <property type="entry name" value="Periplasmic binding protein-like II"/>
    <property type="match status" value="2"/>
</dbReference>
<dbReference type="InterPro" id="IPR000847">
    <property type="entry name" value="LysR_HTH_N"/>
</dbReference>
<dbReference type="PANTHER" id="PTHR30346:SF28">
    <property type="entry name" value="HTH-TYPE TRANSCRIPTIONAL REGULATOR CYNR"/>
    <property type="match status" value="1"/>
</dbReference>
<dbReference type="InterPro" id="IPR036390">
    <property type="entry name" value="WH_DNA-bd_sf"/>
</dbReference>
<evidence type="ECO:0000256" key="3">
    <source>
        <dbReference type="ARBA" id="ARBA00023125"/>
    </source>
</evidence>
<dbReference type="InterPro" id="IPR005119">
    <property type="entry name" value="LysR_subst-bd"/>
</dbReference>
<evidence type="ECO:0000259" key="5">
    <source>
        <dbReference type="PROSITE" id="PS50931"/>
    </source>
</evidence>
<gene>
    <name evidence="6" type="primary">gltC_3</name>
    <name evidence="6" type="ORF">ROA7745_00916</name>
</gene>